<proteinExistence type="predicted"/>
<reference evidence="1" key="2">
    <citation type="journal article" date="2015" name="Data Brief">
        <title>Shoot transcriptome of the giant reed, Arundo donax.</title>
        <authorList>
            <person name="Barrero R.A."/>
            <person name="Guerrero F.D."/>
            <person name="Moolhuijzen P."/>
            <person name="Goolsby J.A."/>
            <person name="Tidwell J."/>
            <person name="Bellgard S.E."/>
            <person name="Bellgard M.I."/>
        </authorList>
    </citation>
    <scope>NUCLEOTIDE SEQUENCE</scope>
    <source>
        <tissue evidence="1">Shoot tissue taken approximately 20 cm above the soil surface</tissue>
    </source>
</reference>
<organism evidence="1">
    <name type="scientific">Arundo donax</name>
    <name type="common">Giant reed</name>
    <name type="synonym">Donax arundinaceus</name>
    <dbReference type="NCBI Taxonomy" id="35708"/>
    <lineage>
        <taxon>Eukaryota</taxon>
        <taxon>Viridiplantae</taxon>
        <taxon>Streptophyta</taxon>
        <taxon>Embryophyta</taxon>
        <taxon>Tracheophyta</taxon>
        <taxon>Spermatophyta</taxon>
        <taxon>Magnoliopsida</taxon>
        <taxon>Liliopsida</taxon>
        <taxon>Poales</taxon>
        <taxon>Poaceae</taxon>
        <taxon>PACMAD clade</taxon>
        <taxon>Arundinoideae</taxon>
        <taxon>Arundineae</taxon>
        <taxon>Arundo</taxon>
    </lineage>
</organism>
<protein>
    <submittedName>
        <fullName evidence="1">Uncharacterized protein</fullName>
    </submittedName>
</protein>
<accession>A0A0A9TNM5</accession>
<name>A0A0A9TNM5_ARUDO</name>
<reference evidence="1" key="1">
    <citation type="submission" date="2014-09" db="EMBL/GenBank/DDBJ databases">
        <authorList>
            <person name="Magalhaes I.L.F."/>
            <person name="Oliveira U."/>
            <person name="Santos F.R."/>
            <person name="Vidigal T.H.D.A."/>
            <person name="Brescovit A.D."/>
            <person name="Santos A.J."/>
        </authorList>
    </citation>
    <scope>NUCLEOTIDE SEQUENCE</scope>
    <source>
        <tissue evidence="1">Shoot tissue taken approximately 20 cm above the soil surface</tissue>
    </source>
</reference>
<dbReference type="EMBL" id="GBRH01280249">
    <property type="protein sequence ID" value="JAD17646.1"/>
    <property type="molecule type" value="Transcribed_RNA"/>
</dbReference>
<sequence>MQRFLTLGEDDVGMLELPFFTLRAMDHGSAGLQVPSAAGVQVAFAAGATQLLAGVHGFSSPRWLLRADLSRFFAPPLLSAPPLLHATAPPLQS</sequence>
<evidence type="ECO:0000313" key="1">
    <source>
        <dbReference type="EMBL" id="JAD17646.1"/>
    </source>
</evidence>
<dbReference type="AlphaFoldDB" id="A0A0A9TNM5"/>